<protein>
    <submittedName>
        <fullName evidence="1">Uncharacterized protein</fullName>
    </submittedName>
</protein>
<reference evidence="1 2" key="1">
    <citation type="submission" date="2024-03" db="EMBL/GenBank/DDBJ databases">
        <title>Actinomycetospora sp. OC33-EN06, a novel actinomycete isolated from wild orchid (Aerides multiflora).</title>
        <authorList>
            <person name="Suriyachadkun C."/>
        </authorList>
    </citation>
    <scope>NUCLEOTIDE SEQUENCE [LARGE SCALE GENOMIC DNA]</scope>
    <source>
        <strain evidence="1 2">OC33-EN06</strain>
    </source>
</reference>
<organism evidence="1 2">
    <name type="scientific">Actinomycetospora aeridis</name>
    <dbReference type="NCBI Taxonomy" id="3129231"/>
    <lineage>
        <taxon>Bacteria</taxon>
        <taxon>Bacillati</taxon>
        <taxon>Actinomycetota</taxon>
        <taxon>Actinomycetes</taxon>
        <taxon>Pseudonocardiales</taxon>
        <taxon>Pseudonocardiaceae</taxon>
        <taxon>Actinomycetospora</taxon>
    </lineage>
</organism>
<sequence>MSAPAASPETVALDTAALETVALDTVDGHLAAVVEHLGAPPADRDPLLWAAHEAALCARALLAMRAGSASGPDVDWSSVLASARASMAAVSYARREAG</sequence>
<name>A0ABU8N170_9PSEU</name>
<dbReference type="RefSeq" id="WP_337711944.1">
    <property type="nucleotide sequence ID" value="NZ_JBBEGL010000001.1"/>
</dbReference>
<evidence type="ECO:0000313" key="2">
    <source>
        <dbReference type="Proteomes" id="UP001370100"/>
    </source>
</evidence>
<evidence type="ECO:0000313" key="1">
    <source>
        <dbReference type="EMBL" id="MEJ2885466.1"/>
    </source>
</evidence>
<gene>
    <name evidence="1" type="ORF">WCD41_03325</name>
</gene>
<dbReference type="Proteomes" id="UP001370100">
    <property type="component" value="Unassembled WGS sequence"/>
</dbReference>
<keyword evidence="2" id="KW-1185">Reference proteome</keyword>
<accession>A0ABU8N170</accession>
<comment type="caution">
    <text evidence="1">The sequence shown here is derived from an EMBL/GenBank/DDBJ whole genome shotgun (WGS) entry which is preliminary data.</text>
</comment>
<proteinExistence type="predicted"/>
<dbReference type="EMBL" id="JBBEGL010000001">
    <property type="protein sequence ID" value="MEJ2885466.1"/>
    <property type="molecule type" value="Genomic_DNA"/>
</dbReference>